<keyword evidence="2" id="KW-1185">Reference proteome</keyword>
<reference evidence="2" key="1">
    <citation type="journal article" date="2021" name="Curr. Microbiol.">
        <title>Complete genome of nocamycin-producing strain Saccharothrix syringae NRRL B-16468 reveals the biosynthetic potential for secondary metabolites.</title>
        <authorList>
            <person name="Mo X."/>
            <person name="Yang S."/>
        </authorList>
    </citation>
    <scope>NUCLEOTIDE SEQUENCE [LARGE SCALE GENOMIC DNA]</scope>
    <source>
        <strain evidence="2">ATCC 51364 / DSM 43886 / JCM 6844 / KCTC 9398 / NBRC 14523 / NRRL B-16468 / INA 2240</strain>
    </source>
</reference>
<gene>
    <name evidence="1" type="ORF">EKG83_21135</name>
</gene>
<organism evidence="1 2">
    <name type="scientific">Saccharothrix syringae</name>
    <name type="common">Nocardiopsis syringae</name>
    <dbReference type="NCBI Taxonomy" id="103733"/>
    <lineage>
        <taxon>Bacteria</taxon>
        <taxon>Bacillati</taxon>
        <taxon>Actinomycetota</taxon>
        <taxon>Actinomycetes</taxon>
        <taxon>Pseudonocardiales</taxon>
        <taxon>Pseudonocardiaceae</taxon>
        <taxon>Saccharothrix</taxon>
    </lineage>
</organism>
<accession>A0A5Q0H028</accession>
<dbReference type="KEGG" id="ssyi:EKG83_21135"/>
<protein>
    <submittedName>
        <fullName evidence="1">Uncharacterized protein</fullName>
    </submittedName>
</protein>
<evidence type="ECO:0000313" key="1">
    <source>
        <dbReference type="EMBL" id="QFZ19601.1"/>
    </source>
</evidence>
<evidence type="ECO:0000313" key="2">
    <source>
        <dbReference type="Proteomes" id="UP000325787"/>
    </source>
</evidence>
<dbReference type="EMBL" id="CP034550">
    <property type="protein sequence ID" value="QFZ19601.1"/>
    <property type="molecule type" value="Genomic_DNA"/>
</dbReference>
<dbReference type="Proteomes" id="UP000325787">
    <property type="component" value="Chromosome"/>
</dbReference>
<dbReference type="AlphaFoldDB" id="A0A5Q0H028"/>
<sequence>MDVIDGVSTGDVHEPGDRERSVFIAQAAAKAAAAEDWAYRHAELADRAYSIAVEAERRALRRAEARGAGARAD</sequence>
<proteinExistence type="predicted"/>
<name>A0A5Q0H028_SACSY</name>
<dbReference type="RefSeq" id="WP_033429692.1">
    <property type="nucleotide sequence ID" value="NZ_CP034550.1"/>
</dbReference>